<dbReference type="PIRSF" id="PIRSF010631">
    <property type="entry name" value="A-rhamnsds"/>
    <property type="match status" value="1"/>
</dbReference>
<evidence type="ECO:0000313" key="9">
    <source>
        <dbReference type="Proteomes" id="UP000053455"/>
    </source>
</evidence>
<keyword evidence="3" id="KW-0378">Hydrolase</keyword>
<evidence type="ECO:0000313" key="8">
    <source>
        <dbReference type="EMBL" id="KLI65075.1"/>
    </source>
</evidence>
<dbReference type="Pfam" id="PF17390">
    <property type="entry name" value="Bac_rhamnosid_C"/>
    <property type="match status" value="1"/>
</dbReference>
<dbReference type="Gene3D" id="1.50.10.10">
    <property type="match status" value="1"/>
</dbReference>
<dbReference type="GO" id="GO:0030596">
    <property type="term" value="F:alpha-L-rhamnosidase activity"/>
    <property type="evidence" value="ECO:0007669"/>
    <property type="project" value="UniProtKB-EC"/>
</dbReference>
<organism evidence="8 9">
    <name type="scientific">Aurantiacibacter marinus</name>
    <dbReference type="NCBI Taxonomy" id="874156"/>
    <lineage>
        <taxon>Bacteria</taxon>
        <taxon>Pseudomonadati</taxon>
        <taxon>Pseudomonadota</taxon>
        <taxon>Alphaproteobacteria</taxon>
        <taxon>Sphingomonadales</taxon>
        <taxon>Erythrobacteraceae</taxon>
        <taxon>Aurantiacibacter</taxon>
    </lineage>
</organism>
<evidence type="ECO:0000259" key="4">
    <source>
        <dbReference type="Pfam" id="PF05592"/>
    </source>
</evidence>
<dbReference type="Gene3D" id="2.60.420.10">
    <property type="entry name" value="Maltose phosphorylase, domain 3"/>
    <property type="match status" value="1"/>
</dbReference>
<dbReference type="Gene3D" id="2.60.40.10">
    <property type="entry name" value="Immunoglobulins"/>
    <property type="match status" value="1"/>
</dbReference>
<evidence type="ECO:0000256" key="1">
    <source>
        <dbReference type="ARBA" id="ARBA00001445"/>
    </source>
</evidence>
<dbReference type="PANTHER" id="PTHR33307">
    <property type="entry name" value="ALPHA-RHAMNOSIDASE (EUROFUNG)"/>
    <property type="match status" value="1"/>
</dbReference>
<dbReference type="InterPro" id="IPR035398">
    <property type="entry name" value="Bac_rhamnosid_C"/>
</dbReference>
<dbReference type="InterPro" id="IPR008928">
    <property type="entry name" value="6-hairpin_glycosidase_sf"/>
</dbReference>
<dbReference type="SUPFAM" id="SSF48208">
    <property type="entry name" value="Six-hairpin glycosidases"/>
    <property type="match status" value="1"/>
</dbReference>
<keyword evidence="9" id="KW-1185">Reference proteome</keyword>
<feature type="domain" description="Alpha-L-rhamnosidase concanavalin-like" evidence="4">
    <location>
        <begin position="371"/>
        <end position="462"/>
    </location>
</feature>
<dbReference type="EMBL" id="LBHU01000001">
    <property type="protein sequence ID" value="KLI65075.1"/>
    <property type="molecule type" value="Genomic_DNA"/>
</dbReference>
<dbReference type="Pfam" id="PF05592">
    <property type="entry name" value="Bac_rhamnosid"/>
    <property type="match status" value="1"/>
</dbReference>
<dbReference type="AlphaFoldDB" id="A0A0H0XXP5"/>
<dbReference type="PANTHER" id="PTHR33307:SF6">
    <property type="entry name" value="ALPHA-RHAMNOSIDASE (EUROFUNG)-RELATED"/>
    <property type="match status" value="1"/>
</dbReference>
<protein>
    <recommendedName>
        <fullName evidence="2">alpha-L-rhamnosidase</fullName>
        <ecNumber evidence="2">3.2.1.40</ecNumber>
    </recommendedName>
</protein>
<dbReference type="EC" id="3.2.1.40" evidence="2"/>
<dbReference type="Proteomes" id="UP000053455">
    <property type="component" value="Unassembled WGS sequence"/>
</dbReference>
<dbReference type="InterPro" id="IPR016007">
    <property type="entry name" value="Alpha_rhamnosid"/>
</dbReference>
<dbReference type="STRING" id="874156.GCA_001021555_01262"/>
<comment type="caution">
    <text evidence="8">The sequence shown here is derived from an EMBL/GenBank/DDBJ whole genome shotgun (WGS) entry which is preliminary data.</text>
</comment>
<dbReference type="Pfam" id="PF17389">
    <property type="entry name" value="Bac_rhamnosid6H"/>
    <property type="match status" value="1"/>
</dbReference>
<dbReference type="GO" id="GO:0005975">
    <property type="term" value="P:carbohydrate metabolic process"/>
    <property type="evidence" value="ECO:0007669"/>
    <property type="project" value="InterPro"/>
</dbReference>
<gene>
    <name evidence="8" type="ORF">AAV99_00145</name>
</gene>
<evidence type="ECO:0000259" key="5">
    <source>
        <dbReference type="Pfam" id="PF08531"/>
    </source>
</evidence>
<reference evidence="8 9" key="1">
    <citation type="submission" date="2015-04" db="EMBL/GenBank/DDBJ databases">
        <title>The draft genome sequence of Erythrobacter marinus HWDM-33.</title>
        <authorList>
            <person name="Zhuang L."/>
            <person name="Liu Y."/>
            <person name="Shao Z."/>
        </authorList>
    </citation>
    <scope>NUCLEOTIDE SEQUENCE [LARGE SCALE GENOMIC DNA]</scope>
    <source>
        <strain evidence="8 9">HWDM-33</strain>
    </source>
</reference>
<feature type="domain" description="Bacterial alpha-L-rhamnosidase N-terminal" evidence="5">
    <location>
        <begin position="190"/>
        <end position="358"/>
    </location>
</feature>
<proteinExistence type="predicted"/>
<feature type="domain" description="Alpha-L-rhamnosidase C-terminal" evidence="7">
    <location>
        <begin position="825"/>
        <end position="891"/>
    </location>
</feature>
<evidence type="ECO:0000259" key="6">
    <source>
        <dbReference type="Pfam" id="PF17389"/>
    </source>
</evidence>
<dbReference type="Gene3D" id="2.60.120.260">
    <property type="entry name" value="Galactose-binding domain-like"/>
    <property type="match status" value="2"/>
</dbReference>
<name>A0A0H0XXP5_9SPHN</name>
<evidence type="ECO:0000256" key="2">
    <source>
        <dbReference type="ARBA" id="ARBA00012652"/>
    </source>
</evidence>
<dbReference type="InterPro" id="IPR013737">
    <property type="entry name" value="Bac_rhamnosid_N"/>
</dbReference>
<accession>A0A0H0XXP5</accession>
<evidence type="ECO:0000256" key="3">
    <source>
        <dbReference type="ARBA" id="ARBA00022801"/>
    </source>
</evidence>
<dbReference type="PATRIC" id="fig|874156.12.peg.29"/>
<dbReference type="Pfam" id="PF08531">
    <property type="entry name" value="Bac_rhamnosid_N"/>
    <property type="match status" value="1"/>
</dbReference>
<dbReference type="InterPro" id="IPR035396">
    <property type="entry name" value="Bac_rhamnosid6H"/>
</dbReference>
<sequence>MQAGSPVTSAATIAPLHLQVENQLVPRAVDRTSPRLSWRSPVTAQDAYQIEVASTAGRLTAGEADLWNSGKVSDGRSLAIPYAGAPLASRQQAFWRVRIWADGADAPGAWSETASWNMALLEQTDWQARWITSPLFDPAESTPGLERWLAATANDPQFRDPATVADTFGRLRAMRPATYFRRDFTVDRPVRSAMLYSTSAGYSEFFLSGEKIGDRILNPAQTDFDKRIYYDVDDLTDRLGMGEHTLAIHLGNGFYAERTAFGLDRLFYGEPAAIAQLEIEYEDGSREVIISDESWQAHPSPILKNGVYSGEVFDARAQLSGWTTPAGASSADWVPAAVFADAPTQQLVAAEMPPVRRVTEVTPQAVLNPATGVWTIDFGQNFTGIPTIDFSQLNLEPGQTVIFRYAEWADDTGQVGMNSGGGAPRTKQVDAYVSDGVDAQPWSPSFTWHGFRYMEVTGLSGPPPINAFTAHLTRTDVDRIGHFQSSSELLNRIHETALWSFETNLVSVPSDCPIRERNGWTGDAHATVNMASYNFDMAPFLEKYLGDFETTDQIAPTIVPGRRTRSGMIDWAAAEVFLAWEHYLHSGDLSVIEGQYESLLEYVAYVETVADGDLFTDDTHFYGDWCDTLPAVGAARPLGRCMSVSTPGEVTATALIARVYDQMADMAALTARNDDAEAFTARRDAIRNAFNAAYYDAAAGSYGSQTANAMAISFGIAPDSELERVSAAIEHDVRVTWGGHASVGALGQTWLYPALSDHGHADTAFAIFTAPGAPGYSYLFDTLGGTTLWEDNMQYVPEDGAEPGKSLNHPFKGGYDAWFYSGLGGINPDPDNPGYKHFRLSPVFPADLDEAIVSLETGYGLIRSEWARTDDTIGWEVEVPFNTQATVRLGVNDIAARRIGPGTYHFTLSQAGDRIVSVERE</sequence>
<dbReference type="InterPro" id="IPR013783">
    <property type="entry name" value="Ig-like_fold"/>
</dbReference>
<evidence type="ECO:0000259" key="7">
    <source>
        <dbReference type="Pfam" id="PF17390"/>
    </source>
</evidence>
<dbReference type="Pfam" id="PF25788">
    <property type="entry name" value="Ig_Rha78A_N"/>
    <property type="match status" value="1"/>
</dbReference>
<comment type="catalytic activity">
    <reaction evidence="1">
        <text>Hydrolysis of terminal non-reducing alpha-L-rhamnose residues in alpha-L-rhamnosides.</text>
        <dbReference type="EC" id="3.2.1.40"/>
    </reaction>
</comment>
<feature type="domain" description="Alpha-L-rhamnosidase six-hairpin glycosidase" evidence="6">
    <location>
        <begin position="479"/>
        <end position="821"/>
    </location>
</feature>
<dbReference type="InterPro" id="IPR008902">
    <property type="entry name" value="Rhamnosid_concanavalin"/>
</dbReference>
<dbReference type="InterPro" id="IPR012341">
    <property type="entry name" value="6hp_glycosidase-like_sf"/>
</dbReference>